<protein>
    <submittedName>
        <fullName evidence="1">Uncharacterized protein</fullName>
    </submittedName>
</protein>
<organism evidence="1 2">
    <name type="scientific">Microlunatus aurantiacus</name>
    <dbReference type="NCBI Taxonomy" id="446786"/>
    <lineage>
        <taxon>Bacteria</taxon>
        <taxon>Bacillati</taxon>
        <taxon>Actinomycetota</taxon>
        <taxon>Actinomycetes</taxon>
        <taxon>Propionibacteriales</taxon>
        <taxon>Propionibacteriaceae</taxon>
        <taxon>Microlunatus</taxon>
    </lineage>
</organism>
<evidence type="ECO:0000313" key="2">
    <source>
        <dbReference type="Proteomes" id="UP001500051"/>
    </source>
</evidence>
<accession>A0ABP7EN19</accession>
<sequence>MLTLQDLSPSTRMQVTDRLRSPDLGRWLAQVQQVGRCTNPIRVVGSSETIDTATGVVLRSYSSASEPDGITYLRCGNRRRAVCESCSHQYQGDIFHVIMAGAAGGMKNVPAEGVCCTSR</sequence>
<gene>
    <name evidence="1" type="ORF">GCM10022204_44320</name>
</gene>
<proteinExistence type="predicted"/>
<dbReference type="Pfam" id="PF20199">
    <property type="entry name" value="RepSA"/>
    <property type="match status" value="1"/>
</dbReference>
<keyword evidence="2" id="KW-1185">Reference proteome</keyword>
<dbReference type="Proteomes" id="UP001500051">
    <property type="component" value="Unassembled WGS sequence"/>
</dbReference>
<dbReference type="InterPro" id="IPR046828">
    <property type="entry name" value="RepSA"/>
</dbReference>
<comment type="caution">
    <text evidence="1">The sequence shown here is derived from an EMBL/GenBank/DDBJ whole genome shotgun (WGS) entry which is preliminary data.</text>
</comment>
<evidence type="ECO:0000313" key="1">
    <source>
        <dbReference type="EMBL" id="GAA3719313.1"/>
    </source>
</evidence>
<dbReference type="EMBL" id="BAAAYX010000031">
    <property type="protein sequence ID" value="GAA3719313.1"/>
    <property type="molecule type" value="Genomic_DNA"/>
</dbReference>
<reference evidence="2" key="1">
    <citation type="journal article" date="2019" name="Int. J. Syst. Evol. Microbiol.">
        <title>The Global Catalogue of Microorganisms (GCM) 10K type strain sequencing project: providing services to taxonomists for standard genome sequencing and annotation.</title>
        <authorList>
            <consortium name="The Broad Institute Genomics Platform"/>
            <consortium name="The Broad Institute Genome Sequencing Center for Infectious Disease"/>
            <person name="Wu L."/>
            <person name="Ma J."/>
        </authorList>
    </citation>
    <scope>NUCLEOTIDE SEQUENCE [LARGE SCALE GENOMIC DNA]</scope>
    <source>
        <strain evidence="2">JCM 16548</strain>
    </source>
</reference>
<name>A0ABP7EN19_9ACTN</name>